<dbReference type="GO" id="GO:0045454">
    <property type="term" value="P:cell redox homeostasis"/>
    <property type="evidence" value="ECO:0007669"/>
    <property type="project" value="InterPro"/>
</dbReference>
<dbReference type="InterPro" id="IPR014025">
    <property type="entry name" value="Glutaredoxin_subgr"/>
</dbReference>
<protein>
    <recommendedName>
        <fullName evidence="7">Glutaredoxin</fullName>
    </recommendedName>
</protein>
<dbReference type="InterPro" id="IPR011900">
    <property type="entry name" value="GRX_bact"/>
</dbReference>
<evidence type="ECO:0000256" key="4">
    <source>
        <dbReference type="ARBA" id="ARBA00022982"/>
    </source>
</evidence>
<dbReference type="PROSITE" id="PS00195">
    <property type="entry name" value="GLUTAREDOXIN_1"/>
    <property type="match status" value="1"/>
</dbReference>
<evidence type="ECO:0000256" key="2">
    <source>
        <dbReference type="ARBA" id="ARBA00007787"/>
    </source>
</evidence>
<dbReference type="Proteomes" id="UP000438991">
    <property type="component" value="Unassembled WGS sequence"/>
</dbReference>
<dbReference type="PROSITE" id="PS51354">
    <property type="entry name" value="GLUTAREDOXIN_2"/>
    <property type="match status" value="1"/>
</dbReference>
<dbReference type="GO" id="GO:0015038">
    <property type="term" value="F:glutathione disulfide oxidoreductase activity"/>
    <property type="evidence" value="ECO:0007669"/>
    <property type="project" value="UniProtKB-UniRule"/>
</dbReference>
<proteinExistence type="inferred from homology"/>
<keyword evidence="3 7" id="KW-0813">Transport</keyword>
<comment type="caution">
    <text evidence="9">The sequence shown here is derived from an EMBL/GenBank/DDBJ whole genome shotgun (WGS) entry which is preliminary data.</text>
</comment>
<dbReference type="Gene3D" id="3.40.30.10">
    <property type="entry name" value="Glutaredoxin"/>
    <property type="match status" value="1"/>
</dbReference>
<dbReference type="PANTHER" id="PTHR45694">
    <property type="entry name" value="GLUTAREDOXIN 2"/>
    <property type="match status" value="1"/>
</dbReference>
<dbReference type="EMBL" id="WNKV01000001">
    <property type="protein sequence ID" value="MTW14630.1"/>
    <property type="molecule type" value="Genomic_DNA"/>
</dbReference>
<keyword evidence="5" id="KW-1015">Disulfide bond</keyword>
<dbReference type="PRINTS" id="PR00160">
    <property type="entry name" value="GLUTAREDOXIN"/>
</dbReference>
<keyword evidence="7" id="KW-0963">Cytoplasm</keyword>
<reference evidence="11" key="2">
    <citation type="submission" date="2018-10" db="EMBL/GenBank/DDBJ databases">
        <authorList>
            <person name="Peiro R."/>
            <person name="Begona"/>
            <person name="Cbmso G."/>
            <person name="Lopez M."/>
            <person name="Gonzalez S."/>
            <person name="Sacristan E."/>
            <person name="Castillo E."/>
        </authorList>
    </citation>
    <scope>NUCLEOTIDE SEQUENCE [LARGE SCALE GENOMIC DNA]</scope>
</reference>
<dbReference type="Pfam" id="PF00462">
    <property type="entry name" value="Glutaredoxin"/>
    <property type="match status" value="1"/>
</dbReference>
<dbReference type="AlphaFoldDB" id="A0A327JXJ7"/>
<dbReference type="FunFam" id="3.40.30.10:FF:000018">
    <property type="entry name" value="Glutaredoxin"/>
    <property type="match status" value="1"/>
</dbReference>
<evidence type="ECO:0000313" key="9">
    <source>
        <dbReference type="EMBL" id="MTW14630.1"/>
    </source>
</evidence>
<organism evidence="9 12">
    <name type="scientific">Rhodoplanes serenus</name>
    <dbReference type="NCBI Taxonomy" id="200615"/>
    <lineage>
        <taxon>Bacteria</taxon>
        <taxon>Pseudomonadati</taxon>
        <taxon>Pseudomonadota</taxon>
        <taxon>Alphaproteobacteria</taxon>
        <taxon>Hyphomicrobiales</taxon>
        <taxon>Nitrobacteraceae</taxon>
        <taxon>Rhodoplanes</taxon>
    </lineage>
</organism>
<dbReference type="InterPro" id="IPR036249">
    <property type="entry name" value="Thioredoxin-like_sf"/>
</dbReference>
<dbReference type="CDD" id="cd03418">
    <property type="entry name" value="GRX_GRXb_1_3_like"/>
    <property type="match status" value="1"/>
</dbReference>
<dbReference type="OrthoDB" id="9814618at2"/>
<accession>A0A327JXJ7</accession>
<feature type="domain" description="Glutaredoxin" evidence="8">
    <location>
        <begin position="4"/>
        <end position="64"/>
    </location>
</feature>
<keyword evidence="11" id="KW-1185">Reference proteome</keyword>
<sequence length="85" mass="9276">MAEVEIYTTPFCPYCASAKQLLRRKGVAFTEIGVAGHPEKRAEMEARANGRTTVPQIFIGPNHVGGCDDLYALDEAGRLDPLLRA</sequence>
<dbReference type="InterPro" id="IPR002109">
    <property type="entry name" value="Glutaredoxin"/>
</dbReference>
<evidence type="ECO:0000256" key="1">
    <source>
        <dbReference type="ARBA" id="ARBA00002549"/>
    </source>
</evidence>
<dbReference type="GO" id="GO:0005737">
    <property type="term" value="C:cytoplasm"/>
    <property type="evidence" value="ECO:0007669"/>
    <property type="project" value="TreeGrafter"/>
</dbReference>
<evidence type="ECO:0000256" key="3">
    <source>
        <dbReference type="ARBA" id="ARBA00022448"/>
    </source>
</evidence>
<dbReference type="GO" id="GO:0034599">
    <property type="term" value="P:cellular response to oxidative stress"/>
    <property type="evidence" value="ECO:0007669"/>
    <property type="project" value="TreeGrafter"/>
</dbReference>
<reference evidence="9 12" key="3">
    <citation type="submission" date="2019-11" db="EMBL/GenBank/DDBJ databases">
        <title>Whole-genome sequence of Rhodoplanes serenus DSM 18633, type strain.</title>
        <authorList>
            <person name="Kyndt J.A."/>
            <person name="Meyer T.E."/>
        </authorList>
    </citation>
    <scope>NUCLEOTIDE SEQUENCE [LARGE SCALE GENOMIC DNA]</scope>
    <source>
        <strain evidence="9 12">DSM 18633</strain>
    </source>
</reference>
<name>A0A327JXJ7_9BRAD</name>
<dbReference type="Proteomes" id="UP000289200">
    <property type="component" value="Unassembled WGS sequence"/>
</dbReference>
<dbReference type="InterPro" id="IPR011767">
    <property type="entry name" value="GLR_AS"/>
</dbReference>
<keyword evidence="6 7" id="KW-0676">Redox-active center</keyword>
<keyword evidence="4 7" id="KW-0249">Electron transport</keyword>
<evidence type="ECO:0000313" key="12">
    <source>
        <dbReference type="Proteomes" id="UP000438991"/>
    </source>
</evidence>
<evidence type="ECO:0000256" key="6">
    <source>
        <dbReference type="ARBA" id="ARBA00023284"/>
    </source>
</evidence>
<gene>
    <name evidence="9" type="primary">grxC</name>
    <name evidence="9" type="ORF">GJ689_00175</name>
    <name evidence="10" type="ORF">RHODGE_RHODGE_03033</name>
</gene>
<dbReference type="RefSeq" id="WP_111387622.1">
    <property type="nucleotide sequence ID" value="NZ_NPEW01000240.1"/>
</dbReference>
<evidence type="ECO:0000256" key="5">
    <source>
        <dbReference type="ARBA" id="ARBA00023157"/>
    </source>
</evidence>
<evidence type="ECO:0000313" key="11">
    <source>
        <dbReference type="Proteomes" id="UP000289200"/>
    </source>
</evidence>
<comment type="similarity">
    <text evidence="2 7">Belongs to the glutaredoxin family.</text>
</comment>
<comment type="function">
    <text evidence="1 7">Has a glutathione-disulfide oxidoreductase activity in the presence of NADPH and glutathione reductase. Reduces low molecular weight disulfides and proteins.</text>
</comment>
<dbReference type="PANTHER" id="PTHR45694:SF18">
    <property type="entry name" value="GLUTAREDOXIN-1-RELATED"/>
    <property type="match status" value="1"/>
</dbReference>
<dbReference type="SUPFAM" id="SSF52833">
    <property type="entry name" value="Thioredoxin-like"/>
    <property type="match status" value="1"/>
</dbReference>
<evidence type="ECO:0000256" key="7">
    <source>
        <dbReference type="RuleBase" id="RU364065"/>
    </source>
</evidence>
<dbReference type="EMBL" id="UWOC01000156">
    <property type="protein sequence ID" value="VCU09864.1"/>
    <property type="molecule type" value="Genomic_DNA"/>
</dbReference>
<evidence type="ECO:0000259" key="8">
    <source>
        <dbReference type="Pfam" id="PF00462"/>
    </source>
</evidence>
<reference evidence="10" key="1">
    <citation type="submission" date="2018-10" db="EMBL/GenBank/DDBJ databases">
        <authorList>
            <person name="Peiro R."/>
            <person name="Begona"/>
            <person name="Cbmso G."/>
            <person name="Lopez M."/>
            <person name="Gonzalez S."/>
            <person name="Sacristan E."/>
            <person name="Castillo E."/>
        </authorList>
    </citation>
    <scope>NUCLEOTIDE SEQUENCE</scope>
    <source>
        <strain evidence="10">Rhod_genome</strain>
    </source>
</reference>
<dbReference type="NCBIfam" id="TIGR02181">
    <property type="entry name" value="GRX_bact"/>
    <property type="match status" value="1"/>
</dbReference>
<evidence type="ECO:0000313" key="10">
    <source>
        <dbReference type="EMBL" id="VCU09864.1"/>
    </source>
</evidence>